<reference evidence="11" key="1">
    <citation type="submission" date="2017-05" db="EMBL/GenBank/DDBJ databases">
        <authorList>
            <person name="Sung H."/>
        </authorList>
    </citation>
    <scope>NUCLEOTIDE SEQUENCE [LARGE SCALE GENOMIC DNA]</scope>
    <source>
        <strain evidence="11">AR23208</strain>
    </source>
</reference>
<dbReference type="AlphaFoldDB" id="A0A1Y0IQT1"/>
<evidence type="ECO:0000256" key="6">
    <source>
        <dbReference type="ARBA" id="ARBA00022840"/>
    </source>
</evidence>
<dbReference type="RefSeq" id="WP_087457093.1">
    <property type="nucleotide sequence ID" value="NZ_CP021434.1"/>
</dbReference>
<gene>
    <name evidence="10" type="ORF">CBW65_12335</name>
</gene>
<evidence type="ECO:0000313" key="11">
    <source>
        <dbReference type="Proteomes" id="UP000195437"/>
    </source>
</evidence>
<evidence type="ECO:0000256" key="7">
    <source>
        <dbReference type="ARBA" id="ARBA00022967"/>
    </source>
</evidence>
<evidence type="ECO:0000256" key="8">
    <source>
        <dbReference type="ARBA" id="ARBA00023136"/>
    </source>
</evidence>
<dbReference type="PROSITE" id="PS50893">
    <property type="entry name" value="ABC_TRANSPORTER_2"/>
    <property type="match status" value="1"/>
</dbReference>
<dbReference type="InterPro" id="IPR003593">
    <property type="entry name" value="AAA+_ATPase"/>
</dbReference>
<dbReference type="Proteomes" id="UP000195437">
    <property type="component" value="Chromosome"/>
</dbReference>
<organism evidence="10 11">
    <name type="scientific">Tumebacillus avium</name>
    <dbReference type="NCBI Taxonomy" id="1903704"/>
    <lineage>
        <taxon>Bacteria</taxon>
        <taxon>Bacillati</taxon>
        <taxon>Bacillota</taxon>
        <taxon>Bacilli</taxon>
        <taxon>Bacillales</taxon>
        <taxon>Alicyclobacillaceae</taxon>
        <taxon>Tumebacillus</taxon>
    </lineage>
</organism>
<accession>A0A1Y0IQT1</accession>
<keyword evidence="3" id="KW-0813">Transport</keyword>
<dbReference type="PANTHER" id="PTHR43553:SF24">
    <property type="entry name" value="ENERGY-COUPLING FACTOR TRANSPORTER ATP-BINDING PROTEIN ECFA1"/>
    <property type="match status" value="1"/>
</dbReference>
<evidence type="ECO:0000259" key="9">
    <source>
        <dbReference type="PROSITE" id="PS50893"/>
    </source>
</evidence>
<dbReference type="CDD" id="cd03225">
    <property type="entry name" value="ABC_cobalt_CbiO_domain1"/>
    <property type="match status" value="1"/>
</dbReference>
<dbReference type="GO" id="GO:0005524">
    <property type="term" value="F:ATP binding"/>
    <property type="evidence" value="ECO:0007669"/>
    <property type="project" value="UniProtKB-KW"/>
</dbReference>
<dbReference type="InterPro" id="IPR003439">
    <property type="entry name" value="ABC_transporter-like_ATP-bd"/>
</dbReference>
<keyword evidence="7" id="KW-1278">Translocase</keyword>
<sequence length="264" mass="28083">MKKHLTLSGVSVAFATPDGVHTVLDGIDLTIAAGEWVVLIGQNGSGKSTLAKVLCGLSPVSKGLAECDDLQVQMVFQNPEAQIVGETVYEDVCFGMENRAVDPEEMPERARAALEKVRLAHLTGQSVTTLSGGQKQLLGIAGCLAVEADVIVFDECTAMLDPASREMVLGVAQELQQQGKTLIWITQWMEELAYADRVVALAAGRVAYDGTARAFFYDGVCAELGFVPPYAVQVAESLQGKGVVLEGQPLTPKELSEAVGDVCR</sequence>
<dbReference type="KEGG" id="tum:CBW65_12335"/>
<evidence type="ECO:0000256" key="3">
    <source>
        <dbReference type="ARBA" id="ARBA00022448"/>
    </source>
</evidence>
<dbReference type="PANTHER" id="PTHR43553">
    <property type="entry name" value="HEAVY METAL TRANSPORTER"/>
    <property type="match status" value="1"/>
</dbReference>
<dbReference type="EMBL" id="CP021434">
    <property type="protein sequence ID" value="ARU61723.1"/>
    <property type="molecule type" value="Genomic_DNA"/>
</dbReference>
<dbReference type="OrthoDB" id="9784332at2"/>
<keyword evidence="8" id="KW-0472">Membrane</keyword>
<protein>
    <recommendedName>
        <fullName evidence="9">ABC transporter domain-containing protein</fullName>
    </recommendedName>
</protein>
<dbReference type="GO" id="GO:0042626">
    <property type="term" value="F:ATPase-coupled transmembrane transporter activity"/>
    <property type="evidence" value="ECO:0007669"/>
    <property type="project" value="TreeGrafter"/>
</dbReference>
<keyword evidence="5" id="KW-0547">Nucleotide-binding</keyword>
<keyword evidence="6" id="KW-0067">ATP-binding</keyword>
<dbReference type="SMART" id="SM00382">
    <property type="entry name" value="AAA"/>
    <property type="match status" value="1"/>
</dbReference>
<keyword evidence="11" id="KW-1185">Reference proteome</keyword>
<evidence type="ECO:0000256" key="5">
    <source>
        <dbReference type="ARBA" id="ARBA00022741"/>
    </source>
</evidence>
<dbReference type="InterPro" id="IPR050095">
    <property type="entry name" value="ECF_ABC_transporter_ATP-bd"/>
</dbReference>
<dbReference type="SUPFAM" id="SSF52540">
    <property type="entry name" value="P-loop containing nucleoside triphosphate hydrolases"/>
    <property type="match status" value="1"/>
</dbReference>
<dbReference type="GO" id="GO:0016887">
    <property type="term" value="F:ATP hydrolysis activity"/>
    <property type="evidence" value="ECO:0007669"/>
    <property type="project" value="InterPro"/>
</dbReference>
<keyword evidence="4" id="KW-1003">Cell membrane</keyword>
<comment type="similarity">
    <text evidence="2">Belongs to the ABC transporter superfamily.</text>
</comment>
<dbReference type="GO" id="GO:0043190">
    <property type="term" value="C:ATP-binding cassette (ABC) transporter complex"/>
    <property type="evidence" value="ECO:0007669"/>
    <property type="project" value="TreeGrafter"/>
</dbReference>
<dbReference type="InterPro" id="IPR015856">
    <property type="entry name" value="ABC_transpr_CbiO/EcfA_su"/>
</dbReference>
<comment type="subcellular location">
    <subcellularLocation>
        <location evidence="1">Cell membrane</location>
        <topology evidence="1">Peripheral membrane protein</topology>
    </subcellularLocation>
</comment>
<dbReference type="Pfam" id="PF00005">
    <property type="entry name" value="ABC_tran"/>
    <property type="match status" value="1"/>
</dbReference>
<dbReference type="Gene3D" id="3.40.50.300">
    <property type="entry name" value="P-loop containing nucleotide triphosphate hydrolases"/>
    <property type="match status" value="1"/>
</dbReference>
<evidence type="ECO:0000256" key="2">
    <source>
        <dbReference type="ARBA" id="ARBA00005417"/>
    </source>
</evidence>
<name>A0A1Y0IQT1_9BACL</name>
<feature type="domain" description="ABC transporter" evidence="9">
    <location>
        <begin position="7"/>
        <end position="228"/>
    </location>
</feature>
<dbReference type="InterPro" id="IPR017871">
    <property type="entry name" value="ABC_transporter-like_CS"/>
</dbReference>
<dbReference type="InterPro" id="IPR027417">
    <property type="entry name" value="P-loop_NTPase"/>
</dbReference>
<evidence type="ECO:0000313" key="10">
    <source>
        <dbReference type="EMBL" id="ARU61723.1"/>
    </source>
</evidence>
<dbReference type="PROSITE" id="PS00211">
    <property type="entry name" value="ABC_TRANSPORTER_1"/>
    <property type="match status" value="1"/>
</dbReference>
<evidence type="ECO:0000256" key="1">
    <source>
        <dbReference type="ARBA" id="ARBA00004202"/>
    </source>
</evidence>
<proteinExistence type="inferred from homology"/>
<evidence type="ECO:0000256" key="4">
    <source>
        <dbReference type="ARBA" id="ARBA00022475"/>
    </source>
</evidence>